<name>A0A139GUP9_9PEZI</name>
<reference evidence="7 8" key="1">
    <citation type="submission" date="2015-07" db="EMBL/GenBank/DDBJ databases">
        <title>Comparative genomics of the Sigatoka disease complex on banana suggests a link between parallel evolutionary changes in Pseudocercospora fijiensis and Pseudocercospora eumusae and increased virulence on the banana host.</title>
        <authorList>
            <person name="Chang T.-C."/>
            <person name="Salvucci A."/>
            <person name="Crous P.W."/>
            <person name="Stergiopoulos I."/>
        </authorList>
    </citation>
    <scope>NUCLEOTIDE SEQUENCE [LARGE SCALE GENOMIC DNA]</scope>
    <source>
        <strain evidence="7 8">CBS 114824</strain>
    </source>
</reference>
<keyword evidence="8" id="KW-1185">Reference proteome</keyword>
<dbReference type="SUPFAM" id="SSF57850">
    <property type="entry name" value="RING/U-box"/>
    <property type="match status" value="1"/>
</dbReference>
<evidence type="ECO:0000259" key="6">
    <source>
        <dbReference type="Pfam" id="PF01485"/>
    </source>
</evidence>
<proteinExistence type="predicted"/>
<evidence type="ECO:0000256" key="5">
    <source>
        <dbReference type="SAM" id="Coils"/>
    </source>
</evidence>
<dbReference type="OrthoDB" id="10009520at2759"/>
<evidence type="ECO:0000256" key="2">
    <source>
        <dbReference type="ARBA" id="ARBA00022771"/>
    </source>
</evidence>
<dbReference type="AlphaFoldDB" id="A0A139GUP9"/>
<keyword evidence="5" id="KW-0175">Coiled coil</keyword>
<comment type="caution">
    <text evidence="7">The sequence shown here is derived from an EMBL/GenBank/DDBJ whole genome shotgun (WGS) entry which is preliminary data.</text>
</comment>
<dbReference type="Proteomes" id="UP000070133">
    <property type="component" value="Unassembled WGS sequence"/>
</dbReference>
<dbReference type="STRING" id="321146.A0A139GUP9"/>
<dbReference type="EMBL" id="LFZN01000363">
    <property type="protein sequence ID" value="KXS93911.1"/>
    <property type="molecule type" value="Genomic_DNA"/>
</dbReference>
<accession>A0A139GUP9</accession>
<feature type="domain" description="IBR" evidence="6">
    <location>
        <begin position="187"/>
        <end position="228"/>
    </location>
</feature>
<keyword evidence="1" id="KW-0479">Metal-binding</keyword>
<feature type="coiled-coil region" evidence="5">
    <location>
        <begin position="277"/>
        <end position="304"/>
    </location>
</feature>
<sequence>MSDKPFNNEGGPSQPDPPPQAIVCAACFDDCTDKNVQVANDHLCEECFKIGYVPQFFEALKDESKFPVKYGTFVLKPRHYRKFFDHEFRVAWREKRAEYNTPVKHRLYCNNLTPSDEAPVPGDKRCGKFLGSKANIIPDGLHTSVLCKSCNLPTCTRCSQPDLDKHVCQSEEVDDEDAFRGLTRGVDFQVCPVPSCQVKIALQDGCNGVECGICKTPFCFICGKKTDQPGHWNTGSSCPRFGKKGSKRAIFDNPADPPPQPVFRPTFVPPAPRNAGTMELQATIQIATARLRALEAERSALATQTALDERHAEMQLVDWIRAQPHLAQTPEFRRFEADQNTLMTLHARVVGIRDGGQVHELIHALQTGINVYWALLPGVAGAVNRDSGWKRAEHARIFRLAAEIPGLRFGEWSLLQQIVDSYELAWNGRMEELRRIVR</sequence>
<keyword evidence="4" id="KW-0862">Zinc</keyword>
<protein>
    <recommendedName>
        <fullName evidence="6">IBR domain-containing protein</fullName>
    </recommendedName>
</protein>
<dbReference type="Gene3D" id="1.20.120.1750">
    <property type="match status" value="1"/>
</dbReference>
<dbReference type="InterPro" id="IPR002867">
    <property type="entry name" value="IBR_dom"/>
</dbReference>
<evidence type="ECO:0000256" key="3">
    <source>
        <dbReference type="ARBA" id="ARBA00022786"/>
    </source>
</evidence>
<dbReference type="GO" id="GO:0008270">
    <property type="term" value="F:zinc ion binding"/>
    <property type="evidence" value="ECO:0007669"/>
    <property type="project" value="UniProtKB-KW"/>
</dbReference>
<evidence type="ECO:0000256" key="1">
    <source>
        <dbReference type="ARBA" id="ARBA00022723"/>
    </source>
</evidence>
<evidence type="ECO:0000313" key="7">
    <source>
        <dbReference type="EMBL" id="KXS93911.1"/>
    </source>
</evidence>
<gene>
    <name evidence="7" type="ORF">AC578_1859</name>
</gene>
<keyword evidence="3" id="KW-0833">Ubl conjugation pathway</keyword>
<evidence type="ECO:0000256" key="4">
    <source>
        <dbReference type="ARBA" id="ARBA00022833"/>
    </source>
</evidence>
<dbReference type="Pfam" id="PF01485">
    <property type="entry name" value="IBR"/>
    <property type="match status" value="1"/>
</dbReference>
<keyword evidence="2" id="KW-0863">Zinc-finger</keyword>
<organism evidence="7 8">
    <name type="scientific">Pseudocercospora eumusae</name>
    <dbReference type="NCBI Taxonomy" id="321146"/>
    <lineage>
        <taxon>Eukaryota</taxon>
        <taxon>Fungi</taxon>
        <taxon>Dikarya</taxon>
        <taxon>Ascomycota</taxon>
        <taxon>Pezizomycotina</taxon>
        <taxon>Dothideomycetes</taxon>
        <taxon>Dothideomycetidae</taxon>
        <taxon>Mycosphaerellales</taxon>
        <taxon>Mycosphaerellaceae</taxon>
        <taxon>Pseudocercospora</taxon>
    </lineage>
</organism>
<evidence type="ECO:0000313" key="8">
    <source>
        <dbReference type="Proteomes" id="UP000070133"/>
    </source>
</evidence>